<keyword evidence="1" id="KW-0436">Ligase</keyword>
<evidence type="ECO:0000256" key="4">
    <source>
        <dbReference type="PROSITE-ProRule" id="PRU00409"/>
    </source>
</evidence>
<dbReference type="InterPro" id="IPR011761">
    <property type="entry name" value="ATP-grasp"/>
</dbReference>
<dbReference type="AlphaFoldDB" id="A0A9W9MCH1"/>
<dbReference type="InterPro" id="IPR052032">
    <property type="entry name" value="ATP-dep_AA_Ligase"/>
</dbReference>
<dbReference type="GO" id="GO:0005524">
    <property type="term" value="F:ATP binding"/>
    <property type="evidence" value="ECO:0007669"/>
    <property type="project" value="UniProtKB-UniRule"/>
</dbReference>
<protein>
    <recommendedName>
        <fullName evidence="5">ATP-grasp domain-containing protein</fullName>
    </recommendedName>
</protein>
<reference evidence="6" key="2">
    <citation type="journal article" date="2023" name="IMA Fungus">
        <title>Comparative genomic study of the Penicillium genus elucidates a diverse pangenome and 15 lateral gene transfer events.</title>
        <authorList>
            <person name="Petersen C."/>
            <person name="Sorensen T."/>
            <person name="Nielsen M.R."/>
            <person name="Sondergaard T.E."/>
            <person name="Sorensen J.L."/>
            <person name="Fitzpatrick D.A."/>
            <person name="Frisvad J.C."/>
            <person name="Nielsen K.L."/>
        </authorList>
    </citation>
    <scope>NUCLEOTIDE SEQUENCE</scope>
    <source>
        <strain evidence="6">IBT 15544</strain>
    </source>
</reference>
<feature type="domain" description="ATP-grasp" evidence="5">
    <location>
        <begin position="311"/>
        <end position="546"/>
    </location>
</feature>
<evidence type="ECO:0000313" key="7">
    <source>
        <dbReference type="Proteomes" id="UP001150904"/>
    </source>
</evidence>
<dbReference type="Pfam" id="PF13535">
    <property type="entry name" value="ATP-grasp_4"/>
    <property type="match status" value="1"/>
</dbReference>
<dbReference type="GO" id="GO:0046872">
    <property type="term" value="F:metal ion binding"/>
    <property type="evidence" value="ECO:0007669"/>
    <property type="project" value="InterPro"/>
</dbReference>
<name>A0A9W9MCH1_9EURO</name>
<dbReference type="PANTHER" id="PTHR43585:SF2">
    <property type="entry name" value="ATP-GRASP ENZYME FSQD"/>
    <property type="match status" value="1"/>
</dbReference>
<evidence type="ECO:0000256" key="3">
    <source>
        <dbReference type="ARBA" id="ARBA00022840"/>
    </source>
</evidence>
<proteinExistence type="predicted"/>
<sequence length="659" mass="74396">MVSSMATIVTKKNSFLSDDHSGQGFQISSYWRLPCAQDTSDLQVHSLDLILASHLSTSESKSFSSWFCTILEKVDLPKALASKLPSAYEPKSLFTAFKVILPQSKGYWVRRNIIQQRFVDADAKSIADLAQARQYYEPNKVENLSARSLPGLLDIAVGVIELNARTCLDSVVEEFAALELEVLNRLSLPLLLPEPIPRYRLAVLHGRYNFKMTEMLYRAASEMDIEIYVLAEPDHWFQSNEYAAFRKAYIPIDIQRVDNTLAQRIVDALHDHNIEVKGVVALTDKWLIPAAQAAQILGLPTESTRVYEICRDKFLTRQLDLPFDFMSERVEGLKGAEVWLERIRQNQETLKYPLIVKPCAGWASEGVRKVYNEAELFGAVSKANLNDYSRGDLVTIETYIDGPEFDANFILWEGKPLFYEISDQFPAEADIVTSSSTNFLETELFLPSALPSNEQDVIRQDMLNVLDKMACLNGIHHMEGRMRNSAMEYRLTDGTTDLTWKSDALIGEPKSVLIENNPRPPGTNSNTVILQTYGVEFYALHLLIAIGDAPRIHALSVPFKNGPQYHCDLVSIPVVKGGFFASRDATADFFQRLPHLQTLVKKSGCYFSYGEEVPDPSSGIWTQIAYFMVASRTSRKEVIDDIRVNFRYKLVPSLNELDA</sequence>
<dbReference type="Gene3D" id="3.30.470.20">
    <property type="entry name" value="ATP-grasp fold, B domain"/>
    <property type="match status" value="1"/>
</dbReference>
<dbReference type="Pfam" id="PF18130">
    <property type="entry name" value="ATPgrasp_N"/>
    <property type="match status" value="1"/>
</dbReference>
<dbReference type="RefSeq" id="XP_058305720.1">
    <property type="nucleotide sequence ID" value="XM_058455732.1"/>
</dbReference>
<dbReference type="SUPFAM" id="SSF56059">
    <property type="entry name" value="Glutathione synthetase ATP-binding domain-like"/>
    <property type="match status" value="1"/>
</dbReference>
<dbReference type="EMBL" id="JAPQKR010000015">
    <property type="protein sequence ID" value="KAJ5195232.1"/>
    <property type="molecule type" value="Genomic_DNA"/>
</dbReference>
<organism evidence="6 7">
    <name type="scientific">Penicillium cinerascens</name>
    <dbReference type="NCBI Taxonomy" id="70096"/>
    <lineage>
        <taxon>Eukaryota</taxon>
        <taxon>Fungi</taxon>
        <taxon>Dikarya</taxon>
        <taxon>Ascomycota</taxon>
        <taxon>Pezizomycotina</taxon>
        <taxon>Eurotiomycetes</taxon>
        <taxon>Eurotiomycetidae</taxon>
        <taxon>Eurotiales</taxon>
        <taxon>Aspergillaceae</taxon>
        <taxon>Penicillium</taxon>
    </lineage>
</organism>
<evidence type="ECO:0000256" key="1">
    <source>
        <dbReference type="ARBA" id="ARBA00022598"/>
    </source>
</evidence>
<dbReference type="PANTHER" id="PTHR43585">
    <property type="entry name" value="FUMIPYRROLE BIOSYNTHESIS PROTEIN C"/>
    <property type="match status" value="1"/>
</dbReference>
<accession>A0A9W9MCH1</accession>
<dbReference type="GO" id="GO:0016874">
    <property type="term" value="F:ligase activity"/>
    <property type="evidence" value="ECO:0007669"/>
    <property type="project" value="UniProtKB-KW"/>
</dbReference>
<dbReference type="OrthoDB" id="434648at2759"/>
<keyword evidence="3 4" id="KW-0067">ATP-binding</keyword>
<dbReference type="Gene3D" id="3.40.50.20">
    <property type="match status" value="1"/>
</dbReference>
<dbReference type="InterPro" id="IPR041472">
    <property type="entry name" value="BL00235/CARNS1_N"/>
</dbReference>
<comment type="caution">
    <text evidence="6">The sequence shown here is derived from an EMBL/GenBank/DDBJ whole genome shotgun (WGS) entry which is preliminary data.</text>
</comment>
<evidence type="ECO:0000313" key="6">
    <source>
        <dbReference type="EMBL" id="KAJ5195232.1"/>
    </source>
</evidence>
<evidence type="ECO:0000256" key="2">
    <source>
        <dbReference type="ARBA" id="ARBA00022741"/>
    </source>
</evidence>
<keyword evidence="7" id="KW-1185">Reference proteome</keyword>
<dbReference type="Proteomes" id="UP001150904">
    <property type="component" value="Unassembled WGS sequence"/>
</dbReference>
<dbReference type="GeneID" id="83183033"/>
<gene>
    <name evidence="6" type="ORF">N7498_008670</name>
</gene>
<reference evidence="6" key="1">
    <citation type="submission" date="2022-12" db="EMBL/GenBank/DDBJ databases">
        <authorList>
            <person name="Petersen C."/>
        </authorList>
    </citation>
    <scope>NUCLEOTIDE SEQUENCE</scope>
    <source>
        <strain evidence="6">IBT 15544</strain>
    </source>
</reference>
<keyword evidence="2 4" id="KW-0547">Nucleotide-binding</keyword>
<evidence type="ECO:0000259" key="5">
    <source>
        <dbReference type="PROSITE" id="PS50975"/>
    </source>
</evidence>
<dbReference type="PROSITE" id="PS50975">
    <property type="entry name" value="ATP_GRASP"/>
    <property type="match status" value="1"/>
</dbReference>